<dbReference type="PANTHER" id="PTHR23100:SF0">
    <property type="entry name" value="ARGININE BIOSYNTHESIS BIFUNCTIONAL PROTEIN ARGJ, MITOCHONDRIAL"/>
    <property type="match status" value="1"/>
</dbReference>
<dbReference type="Proteomes" id="UP000836841">
    <property type="component" value="Chromosome 4"/>
</dbReference>
<gene>
    <name evidence="3" type="ORF">TAV2_LOCUS14917</name>
</gene>
<dbReference type="Gene3D" id="3.60.70.12">
    <property type="entry name" value="L-amino peptidase D-ALA esterase/amidase"/>
    <property type="match status" value="1"/>
</dbReference>
<evidence type="ECO:0000256" key="2">
    <source>
        <dbReference type="ARBA" id="ARBA00023268"/>
    </source>
</evidence>
<dbReference type="GO" id="GO:0006526">
    <property type="term" value="P:L-arginine biosynthetic process"/>
    <property type="evidence" value="ECO:0007669"/>
    <property type="project" value="UniProtKB-KW"/>
</dbReference>
<dbReference type="GO" id="GO:0004358">
    <property type="term" value="F:L-glutamate N-acetyltransferase activity, acting on acetyl-L-ornithine as donor"/>
    <property type="evidence" value="ECO:0007669"/>
    <property type="project" value="InterPro"/>
</dbReference>
<dbReference type="GO" id="GO:0006592">
    <property type="term" value="P:ornithine biosynthetic process"/>
    <property type="evidence" value="ECO:0007669"/>
    <property type="project" value="TreeGrafter"/>
</dbReference>
<accession>A0AAU9SAB3</accession>
<dbReference type="EMBL" id="OU466860">
    <property type="protein sequence ID" value="CAH2059167.1"/>
    <property type="molecule type" value="Genomic_DNA"/>
</dbReference>
<dbReference type="Pfam" id="PF01960">
    <property type="entry name" value="ArgJ"/>
    <property type="match status" value="1"/>
</dbReference>
<evidence type="ECO:0000313" key="4">
    <source>
        <dbReference type="Proteomes" id="UP000836841"/>
    </source>
</evidence>
<dbReference type="AlphaFoldDB" id="A0AAU9SAB3"/>
<dbReference type="GO" id="GO:0004042">
    <property type="term" value="F:L-glutamate N-acetyltransferase activity"/>
    <property type="evidence" value="ECO:0007669"/>
    <property type="project" value="TreeGrafter"/>
</dbReference>
<keyword evidence="4" id="KW-1185">Reference proteome</keyword>
<dbReference type="InterPro" id="IPR002813">
    <property type="entry name" value="Arg_biosynth_ArgJ"/>
</dbReference>
<keyword evidence="2" id="KW-0511">Multifunctional enzyme</keyword>
<dbReference type="PANTHER" id="PTHR23100">
    <property type="entry name" value="ARGININE BIOSYNTHESIS BIFUNCTIONAL PROTEIN ARGJ"/>
    <property type="match status" value="1"/>
</dbReference>
<keyword evidence="1" id="KW-0028">Amino-acid biosynthesis</keyword>
<dbReference type="InterPro" id="IPR016117">
    <property type="entry name" value="ArgJ-like_dom_sf"/>
</dbReference>
<name>A0AAU9SAB3_THLAR</name>
<protein>
    <submittedName>
        <fullName evidence="3">Uncharacterized protein</fullName>
    </submittedName>
</protein>
<dbReference type="SUPFAM" id="SSF56266">
    <property type="entry name" value="DmpA/ArgJ-like"/>
    <property type="match status" value="1"/>
</dbReference>
<sequence length="105" mass="10960">MVSSRRKCSKGLFGASALMKLHNPVKVLQKELLQELPTLVNSMSDSVPFSLISLIYMAVSVATAITTTDLVSKSVAVESHVGGTTIRVGGVAKGSGMIHPSMATS</sequence>
<organism evidence="3 4">
    <name type="scientific">Thlaspi arvense</name>
    <name type="common">Field penny-cress</name>
    <dbReference type="NCBI Taxonomy" id="13288"/>
    <lineage>
        <taxon>Eukaryota</taxon>
        <taxon>Viridiplantae</taxon>
        <taxon>Streptophyta</taxon>
        <taxon>Embryophyta</taxon>
        <taxon>Tracheophyta</taxon>
        <taxon>Spermatophyta</taxon>
        <taxon>Magnoliopsida</taxon>
        <taxon>eudicotyledons</taxon>
        <taxon>Gunneridae</taxon>
        <taxon>Pentapetalae</taxon>
        <taxon>rosids</taxon>
        <taxon>malvids</taxon>
        <taxon>Brassicales</taxon>
        <taxon>Brassicaceae</taxon>
        <taxon>Thlaspideae</taxon>
        <taxon>Thlaspi</taxon>
    </lineage>
</organism>
<reference evidence="3 4" key="1">
    <citation type="submission" date="2022-03" db="EMBL/GenBank/DDBJ databases">
        <authorList>
            <person name="Nunn A."/>
            <person name="Chopra R."/>
            <person name="Nunn A."/>
            <person name="Contreras Garrido A."/>
        </authorList>
    </citation>
    <scope>NUCLEOTIDE SEQUENCE [LARGE SCALE GENOMIC DNA]</scope>
</reference>
<keyword evidence="1" id="KW-0055">Arginine biosynthesis</keyword>
<proteinExistence type="predicted"/>
<evidence type="ECO:0000313" key="3">
    <source>
        <dbReference type="EMBL" id="CAH2059167.1"/>
    </source>
</evidence>
<evidence type="ECO:0000256" key="1">
    <source>
        <dbReference type="ARBA" id="ARBA00022571"/>
    </source>
</evidence>